<dbReference type="CDD" id="cd21123">
    <property type="entry name" value="SPASM_MftC-like"/>
    <property type="match status" value="1"/>
</dbReference>
<protein>
    <submittedName>
        <fullName evidence="8">Radical SAM domain protein</fullName>
    </submittedName>
</protein>
<dbReference type="HOGENOM" id="CLU_009273_4_0_0"/>
<dbReference type="RefSeq" id="WP_013637887.1">
    <property type="nucleotide sequence ID" value="NC_015185.1"/>
</dbReference>
<dbReference type="InterPro" id="IPR058240">
    <property type="entry name" value="rSAM_sf"/>
</dbReference>
<dbReference type="SFLD" id="SFLDG01386">
    <property type="entry name" value="main_SPASM_domain-containing"/>
    <property type="match status" value="1"/>
</dbReference>
<dbReference type="SFLD" id="SFLDS00029">
    <property type="entry name" value="Radical_SAM"/>
    <property type="match status" value="1"/>
</dbReference>
<dbReference type="InterPro" id="IPR006638">
    <property type="entry name" value="Elp3/MiaA/NifB-like_rSAM"/>
</dbReference>
<evidence type="ECO:0000313" key="9">
    <source>
        <dbReference type="Proteomes" id="UP000007102"/>
    </source>
</evidence>
<dbReference type="SUPFAM" id="SSF102114">
    <property type="entry name" value="Radical SAM enzymes"/>
    <property type="match status" value="1"/>
</dbReference>
<comment type="cofactor">
    <cofactor evidence="1">
        <name>[4Fe-4S] cluster</name>
        <dbReference type="ChEBI" id="CHEBI:49883"/>
    </cofactor>
</comment>
<organism evidence="8 9">
    <name type="scientific">Desulfurobacterium thermolithotrophum (strain DSM 11699 / BSA)</name>
    <dbReference type="NCBI Taxonomy" id="868864"/>
    <lineage>
        <taxon>Bacteria</taxon>
        <taxon>Pseudomonadati</taxon>
        <taxon>Aquificota</taxon>
        <taxon>Aquificia</taxon>
        <taxon>Desulfurobacteriales</taxon>
        <taxon>Desulfurobacteriaceae</taxon>
        <taxon>Desulfurobacterium</taxon>
    </lineage>
</organism>
<dbReference type="InterPro" id="IPR050377">
    <property type="entry name" value="Radical_SAM_PqqE_MftC-like"/>
</dbReference>
<dbReference type="PROSITE" id="PS51918">
    <property type="entry name" value="RADICAL_SAM"/>
    <property type="match status" value="1"/>
</dbReference>
<evidence type="ECO:0000256" key="2">
    <source>
        <dbReference type="ARBA" id="ARBA00022485"/>
    </source>
</evidence>
<dbReference type="GO" id="GO:0003824">
    <property type="term" value="F:catalytic activity"/>
    <property type="evidence" value="ECO:0007669"/>
    <property type="project" value="InterPro"/>
</dbReference>
<dbReference type="InParanoid" id="F0S1S3"/>
<dbReference type="Proteomes" id="UP000007102">
    <property type="component" value="Chromosome"/>
</dbReference>
<proteinExistence type="predicted"/>
<dbReference type="InterPro" id="IPR007197">
    <property type="entry name" value="rSAM"/>
</dbReference>
<keyword evidence="4" id="KW-0479">Metal-binding</keyword>
<keyword evidence="3" id="KW-0949">S-adenosyl-L-methionine</keyword>
<dbReference type="FunCoup" id="F0S1S3">
    <property type="interactions" value="10"/>
</dbReference>
<feature type="domain" description="Radical SAM core" evidence="7">
    <location>
        <begin position="6"/>
        <end position="217"/>
    </location>
</feature>
<evidence type="ECO:0000259" key="7">
    <source>
        <dbReference type="PROSITE" id="PS51918"/>
    </source>
</evidence>
<dbReference type="STRING" id="868864.Dester_0271"/>
<evidence type="ECO:0000256" key="5">
    <source>
        <dbReference type="ARBA" id="ARBA00023004"/>
    </source>
</evidence>
<dbReference type="eggNOG" id="COG0535">
    <property type="taxonomic scope" value="Bacteria"/>
</dbReference>
<reference evidence="8 9" key="1">
    <citation type="journal article" date="2011" name="Stand. Genomic Sci.">
        <title>Complete genome sequence of the thermophilic sulfur-reducer Desulfurobacterium thermolithotrophum type strain (BSA(T)) from a deep-sea hydrothermal vent.</title>
        <authorList>
            <person name="Goker M."/>
            <person name="Daligault H."/>
            <person name="Mwirichia R."/>
            <person name="Lapidus A."/>
            <person name="Lucas S."/>
            <person name="Deshpande S."/>
            <person name="Pagani I."/>
            <person name="Tapia R."/>
            <person name="Cheng J.F."/>
            <person name="Goodwin L."/>
            <person name="Pitluck S."/>
            <person name="Liolios K."/>
            <person name="Ivanova N."/>
            <person name="Mavromatis K."/>
            <person name="Mikhailova N."/>
            <person name="Pati A."/>
            <person name="Chen A."/>
            <person name="Palaniappan K."/>
            <person name="Han C."/>
            <person name="Land M."/>
            <person name="Hauser L."/>
            <person name="Pan C."/>
            <person name="Brambilla E.M."/>
            <person name="Rohde M."/>
            <person name="Spring S."/>
            <person name="Sikorski J."/>
            <person name="Wirth R."/>
            <person name="Detter J.C."/>
            <person name="Woyke T."/>
            <person name="Bristow J."/>
            <person name="Eisen J.A."/>
            <person name="Markowitz V."/>
            <person name="Hugenholtz P."/>
            <person name="Kyrpides N.C."/>
            <person name="Klenk H.P."/>
        </authorList>
    </citation>
    <scope>NUCLEOTIDE SEQUENCE [LARGE SCALE GENOMIC DNA]</scope>
    <source>
        <strain evidence="9">DSM 11699 / BSA</strain>
    </source>
</reference>
<evidence type="ECO:0000256" key="3">
    <source>
        <dbReference type="ARBA" id="ARBA00022691"/>
    </source>
</evidence>
<dbReference type="AlphaFoldDB" id="F0S1S3"/>
<evidence type="ECO:0000313" key="8">
    <source>
        <dbReference type="EMBL" id="ADY72928.1"/>
    </source>
</evidence>
<evidence type="ECO:0000256" key="1">
    <source>
        <dbReference type="ARBA" id="ARBA00001966"/>
    </source>
</evidence>
<accession>F0S1S3</accession>
<dbReference type="EMBL" id="CP002543">
    <property type="protein sequence ID" value="ADY72928.1"/>
    <property type="molecule type" value="Genomic_DNA"/>
</dbReference>
<keyword evidence="9" id="KW-1185">Reference proteome</keyword>
<keyword evidence="2" id="KW-0004">4Fe-4S</keyword>
<evidence type="ECO:0000256" key="4">
    <source>
        <dbReference type="ARBA" id="ARBA00022723"/>
    </source>
</evidence>
<dbReference type="KEGG" id="dte:Dester_0271"/>
<dbReference type="InterPro" id="IPR017200">
    <property type="entry name" value="PqqE-like"/>
</dbReference>
<dbReference type="CDD" id="cd01335">
    <property type="entry name" value="Radical_SAM"/>
    <property type="match status" value="1"/>
</dbReference>
<dbReference type="SFLD" id="SFLDG01067">
    <property type="entry name" value="SPASM/twitch_domain_containing"/>
    <property type="match status" value="1"/>
</dbReference>
<dbReference type="PANTHER" id="PTHR11228">
    <property type="entry name" value="RADICAL SAM DOMAIN PROTEIN"/>
    <property type="match status" value="1"/>
</dbReference>
<dbReference type="PIRSF" id="PIRSF037420">
    <property type="entry name" value="PQQ_syn_pqqE"/>
    <property type="match status" value="1"/>
</dbReference>
<gene>
    <name evidence="8" type="ordered locus">Dester_0271</name>
</gene>
<dbReference type="GO" id="GO:0051539">
    <property type="term" value="F:4 iron, 4 sulfur cluster binding"/>
    <property type="evidence" value="ECO:0007669"/>
    <property type="project" value="UniProtKB-KW"/>
</dbReference>
<dbReference type="SMART" id="SM00729">
    <property type="entry name" value="Elp3"/>
    <property type="match status" value="1"/>
</dbReference>
<keyword evidence="5" id="KW-0408">Iron</keyword>
<reference evidence="9" key="2">
    <citation type="submission" date="2011-02" db="EMBL/GenBank/DDBJ databases">
        <title>The complete genome of Desulfurobacterium thermolithotrophum DSM 11699.</title>
        <authorList>
            <consortium name="US DOE Joint Genome Institute (JGI-PGF)"/>
            <person name="Lucas S."/>
            <person name="Copeland A."/>
            <person name="Lapidus A."/>
            <person name="Bruce D."/>
            <person name="Goodwin L."/>
            <person name="Pitluck S."/>
            <person name="Kyrpides N."/>
            <person name="Mavromatis K."/>
            <person name="Pagani I."/>
            <person name="Ivanova N."/>
            <person name="Mikhailova N."/>
            <person name="Daligault H."/>
            <person name="Detter J.C."/>
            <person name="Tapia R."/>
            <person name="Han C."/>
            <person name="Land M."/>
            <person name="Hauser L."/>
            <person name="Markowitz V."/>
            <person name="Cheng J.-F."/>
            <person name="Hugenholtz P."/>
            <person name="Woyke T."/>
            <person name="Wu D."/>
            <person name="Spring S."/>
            <person name="Brambilla E."/>
            <person name="Klenk H.-P."/>
            <person name="Eisen J.A."/>
        </authorList>
    </citation>
    <scope>NUCLEOTIDE SEQUENCE [LARGE SCALE GENOMIC DNA]</scope>
    <source>
        <strain evidence="9">DSM 11699 / BSA</strain>
    </source>
</reference>
<name>F0S1S3_DESTD</name>
<evidence type="ECO:0000256" key="6">
    <source>
        <dbReference type="ARBA" id="ARBA00023014"/>
    </source>
</evidence>
<dbReference type="PANTHER" id="PTHR11228:SF7">
    <property type="entry name" value="PQQA PEPTIDE CYCLASE"/>
    <property type="match status" value="1"/>
</dbReference>
<sequence length="384" mass="44057">MAIKEEFLPKWIAWEITRRCNLNCIHCRSSSTMESEQGDFSFEDGKKLMDDIAKISKPTIVLTGGEPLLREDVWDLAAYGTEKGFRMCIATNGVLVDDEVCKEMKRVGIKMVSLSLDGSTAEIHDDFRKQPGAYEGVMKAAELFKKHDIPFLINSSFTKRNAFDIPNVYKKAREIGARAWYMFLVLPVGRAEEANAELLNAEEAQYWLNWHYELEKELILKGDNTILVRPTCAPHYYRIFNQNAKRDGLDLKRRNLVFGTGGGKGCVAGQSIAYIDCHGWLRPCSYFPISDINVFDVPFDRAWFESKIMQDMRKIEEYKGRCGVCEYVKICNGCRVRAYWEHNDYMHEDPICKYVPVKMKVGIKHKGLLNKTPEKGDDIKDVTP</sequence>
<dbReference type="Pfam" id="PF04055">
    <property type="entry name" value="Radical_SAM"/>
    <property type="match status" value="1"/>
</dbReference>
<dbReference type="GO" id="GO:0046872">
    <property type="term" value="F:metal ion binding"/>
    <property type="evidence" value="ECO:0007669"/>
    <property type="project" value="UniProtKB-KW"/>
</dbReference>
<dbReference type="InterPro" id="IPR013785">
    <property type="entry name" value="Aldolase_TIM"/>
</dbReference>
<dbReference type="Gene3D" id="3.20.20.70">
    <property type="entry name" value="Aldolase class I"/>
    <property type="match status" value="1"/>
</dbReference>
<keyword evidence="6" id="KW-0411">Iron-sulfur</keyword>